<dbReference type="EMBL" id="SMOL01000160">
    <property type="protein sequence ID" value="KAB2626121.1"/>
    <property type="molecule type" value="Genomic_DNA"/>
</dbReference>
<organism evidence="2 3">
    <name type="scientific">Pyrus ussuriensis x Pyrus communis</name>
    <dbReference type="NCBI Taxonomy" id="2448454"/>
    <lineage>
        <taxon>Eukaryota</taxon>
        <taxon>Viridiplantae</taxon>
        <taxon>Streptophyta</taxon>
        <taxon>Embryophyta</taxon>
        <taxon>Tracheophyta</taxon>
        <taxon>Spermatophyta</taxon>
        <taxon>Magnoliopsida</taxon>
        <taxon>eudicotyledons</taxon>
        <taxon>Gunneridae</taxon>
        <taxon>Pentapetalae</taxon>
        <taxon>rosids</taxon>
        <taxon>fabids</taxon>
        <taxon>Rosales</taxon>
        <taxon>Rosaceae</taxon>
        <taxon>Amygdaloideae</taxon>
        <taxon>Maleae</taxon>
        <taxon>Pyrus</taxon>
    </lineage>
</organism>
<dbReference type="Proteomes" id="UP000327157">
    <property type="component" value="Chromosome 16"/>
</dbReference>
<dbReference type="InterPro" id="IPR012340">
    <property type="entry name" value="NA-bd_OB-fold"/>
</dbReference>
<feature type="domain" description="CSD" evidence="1">
    <location>
        <begin position="40"/>
        <end position="76"/>
    </location>
</feature>
<dbReference type="PANTHER" id="PTHR46565:SF20">
    <property type="entry name" value="COLD SHOCK DOMAIN-CONTAINING PROTEIN 4"/>
    <property type="match status" value="1"/>
</dbReference>
<dbReference type="InterPro" id="IPR002059">
    <property type="entry name" value="CSP_DNA-bd"/>
</dbReference>
<evidence type="ECO:0000313" key="2">
    <source>
        <dbReference type="EMBL" id="KAB2626121.1"/>
    </source>
</evidence>
<sequence>MEEHRNLLCQSCYSLFAQIIAQLPPATRLFRLSQPFPQLRPKDGGEDLFMHQSSIRSDGFRTISEGKSFEFLIYFGDDRKTNKQ</sequence>
<accession>A0A5N5HIU7</accession>
<evidence type="ECO:0000313" key="3">
    <source>
        <dbReference type="Proteomes" id="UP000327157"/>
    </source>
</evidence>
<dbReference type="PANTHER" id="PTHR46565">
    <property type="entry name" value="COLD SHOCK DOMAIN PROTEIN 2"/>
    <property type="match status" value="1"/>
</dbReference>
<gene>
    <name evidence="2" type="ORF">D8674_017781</name>
</gene>
<dbReference type="AlphaFoldDB" id="A0A5N5HIU7"/>
<proteinExistence type="predicted"/>
<comment type="caution">
    <text evidence="2">The sequence shown here is derived from an EMBL/GenBank/DDBJ whole genome shotgun (WGS) entry which is preliminary data.</text>
</comment>
<protein>
    <submittedName>
        <fullName evidence="2">Cold shock protein 2-like</fullName>
    </submittedName>
</protein>
<reference evidence="2 3" key="3">
    <citation type="submission" date="2019-11" db="EMBL/GenBank/DDBJ databases">
        <title>A de novo genome assembly of a pear dwarfing rootstock.</title>
        <authorList>
            <person name="Wang F."/>
            <person name="Wang J."/>
            <person name="Li S."/>
            <person name="Zhang Y."/>
            <person name="Fang M."/>
            <person name="Ma L."/>
            <person name="Zhao Y."/>
            <person name="Jiang S."/>
        </authorList>
    </citation>
    <scope>NUCLEOTIDE SEQUENCE [LARGE SCALE GENOMIC DNA]</scope>
    <source>
        <strain evidence="2">S2</strain>
        <tissue evidence="2">Leaf</tissue>
    </source>
</reference>
<reference evidence="2 3" key="1">
    <citation type="submission" date="2019-09" db="EMBL/GenBank/DDBJ databases">
        <authorList>
            <person name="Ou C."/>
        </authorList>
    </citation>
    <scope>NUCLEOTIDE SEQUENCE [LARGE SCALE GENOMIC DNA]</scope>
    <source>
        <strain evidence="2">S2</strain>
        <tissue evidence="2">Leaf</tissue>
    </source>
</reference>
<name>A0A5N5HIU7_9ROSA</name>
<dbReference type="SUPFAM" id="SSF50249">
    <property type="entry name" value="Nucleic acid-binding proteins"/>
    <property type="match status" value="1"/>
</dbReference>
<dbReference type="OrthoDB" id="422005at2759"/>
<evidence type="ECO:0000259" key="1">
    <source>
        <dbReference type="Pfam" id="PF00313"/>
    </source>
</evidence>
<dbReference type="Pfam" id="PF00313">
    <property type="entry name" value="CSD"/>
    <property type="match status" value="1"/>
</dbReference>
<keyword evidence="3" id="KW-1185">Reference proteome</keyword>
<reference evidence="3" key="2">
    <citation type="submission" date="2019-10" db="EMBL/GenBank/DDBJ databases">
        <title>A de novo genome assembly of a pear dwarfing rootstock.</title>
        <authorList>
            <person name="Wang F."/>
            <person name="Wang J."/>
            <person name="Li S."/>
            <person name="Zhang Y."/>
            <person name="Fang M."/>
            <person name="Ma L."/>
            <person name="Zhao Y."/>
            <person name="Jiang S."/>
        </authorList>
    </citation>
    <scope>NUCLEOTIDE SEQUENCE [LARGE SCALE GENOMIC DNA]</scope>
</reference>
<dbReference type="GO" id="GO:0003676">
    <property type="term" value="F:nucleic acid binding"/>
    <property type="evidence" value="ECO:0007669"/>
    <property type="project" value="InterPro"/>
</dbReference>
<dbReference type="Gene3D" id="2.40.50.140">
    <property type="entry name" value="Nucleic acid-binding proteins"/>
    <property type="match status" value="1"/>
</dbReference>